<dbReference type="STRING" id="860235.AOZ06_39670"/>
<dbReference type="GO" id="GO:0032259">
    <property type="term" value="P:methylation"/>
    <property type="evidence" value="ECO:0007669"/>
    <property type="project" value="UniProtKB-KW"/>
</dbReference>
<accession>A0A0N9IBV2</accession>
<dbReference type="PANTHER" id="PTHR10509:SF14">
    <property type="entry name" value="CAFFEOYL-COA O-METHYLTRANSFERASE 3-RELATED"/>
    <property type="match status" value="1"/>
</dbReference>
<evidence type="ECO:0000256" key="1">
    <source>
        <dbReference type="ARBA" id="ARBA00022603"/>
    </source>
</evidence>
<dbReference type="Proteomes" id="UP000063699">
    <property type="component" value="Chromosome"/>
</dbReference>
<dbReference type="OrthoDB" id="9799672at2"/>
<dbReference type="EMBL" id="CP012752">
    <property type="protein sequence ID" value="ALG12169.1"/>
    <property type="molecule type" value="Genomic_DNA"/>
</dbReference>
<dbReference type="GO" id="GO:0008171">
    <property type="term" value="F:O-methyltransferase activity"/>
    <property type="evidence" value="ECO:0007669"/>
    <property type="project" value="InterPro"/>
</dbReference>
<protein>
    <submittedName>
        <fullName evidence="4">SAM-dependent methyltransferase</fullName>
    </submittedName>
</protein>
<keyword evidence="5" id="KW-1185">Reference proteome</keyword>
<dbReference type="Gene3D" id="3.40.50.150">
    <property type="entry name" value="Vaccinia Virus protein VP39"/>
    <property type="match status" value="1"/>
</dbReference>
<dbReference type="PROSITE" id="PS51682">
    <property type="entry name" value="SAM_OMT_I"/>
    <property type="match status" value="1"/>
</dbReference>
<keyword evidence="1 4" id="KW-0489">Methyltransferase</keyword>
<dbReference type="AlphaFoldDB" id="A0A0N9IBV2"/>
<sequence length="222" mass="24962">MANQISADTALLDYVREISPPDDAILTELRDLTVELPGGRTMLLMPEQGRFLAMLVQLGQARSILEIGTYTGYSTLCMARALPSDGRLVTCDVDSKWTDIGVDHWKRAGVSDRIEVRIGDARETLRELREQEHENSFDLVFVDADKTGYVEYFENSLPLVRPGGLIVFDNVLFFGRVADPEHQDADTVAIRRINRLLRTDDRVDICVLPLADGMTLVRKKPL</sequence>
<dbReference type="PANTHER" id="PTHR10509">
    <property type="entry name" value="O-METHYLTRANSFERASE-RELATED"/>
    <property type="match status" value="1"/>
</dbReference>
<evidence type="ECO:0000313" key="5">
    <source>
        <dbReference type="Proteomes" id="UP000063699"/>
    </source>
</evidence>
<organism evidence="4 5">
    <name type="scientific">Kibdelosporangium phytohabitans</name>
    <dbReference type="NCBI Taxonomy" id="860235"/>
    <lineage>
        <taxon>Bacteria</taxon>
        <taxon>Bacillati</taxon>
        <taxon>Actinomycetota</taxon>
        <taxon>Actinomycetes</taxon>
        <taxon>Pseudonocardiales</taxon>
        <taxon>Pseudonocardiaceae</taxon>
        <taxon>Kibdelosporangium</taxon>
    </lineage>
</organism>
<dbReference type="InterPro" id="IPR002935">
    <property type="entry name" value="SAM_O-MeTrfase"/>
</dbReference>
<dbReference type="KEGG" id="kphy:AOZ06_39670"/>
<dbReference type="SUPFAM" id="SSF53335">
    <property type="entry name" value="S-adenosyl-L-methionine-dependent methyltransferases"/>
    <property type="match status" value="1"/>
</dbReference>
<dbReference type="InterPro" id="IPR050362">
    <property type="entry name" value="Cation-dep_OMT"/>
</dbReference>
<proteinExistence type="predicted"/>
<dbReference type="Pfam" id="PF01596">
    <property type="entry name" value="Methyltransf_3"/>
    <property type="match status" value="1"/>
</dbReference>
<dbReference type="InterPro" id="IPR029063">
    <property type="entry name" value="SAM-dependent_MTases_sf"/>
</dbReference>
<dbReference type="GO" id="GO:0008757">
    <property type="term" value="F:S-adenosylmethionine-dependent methyltransferase activity"/>
    <property type="evidence" value="ECO:0007669"/>
    <property type="project" value="TreeGrafter"/>
</dbReference>
<name>A0A0N9IBV2_9PSEU</name>
<reference evidence="4 5" key="1">
    <citation type="submission" date="2015-07" db="EMBL/GenBank/DDBJ databases">
        <title>Genome sequencing of Kibdelosporangium phytohabitans.</title>
        <authorList>
            <person name="Qin S."/>
            <person name="Xing K."/>
        </authorList>
    </citation>
    <scope>NUCLEOTIDE SEQUENCE [LARGE SCALE GENOMIC DNA]</scope>
    <source>
        <strain evidence="4 5">KLBMP1111</strain>
    </source>
</reference>
<keyword evidence="3" id="KW-0949">S-adenosyl-L-methionine</keyword>
<evidence type="ECO:0000256" key="3">
    <source>
        <dbReference type="ARBA" id="ARBA00022691"/>
    </source>
</evidence>
<evidence type="ECO:0000313" key="4">
    <source>
        <dbReference type="EMBL" id="ALG12169.1"/>
    </source>
</evidence>
<gene>
    <name evidence="4" type="ORF">AOZ06_39670</name>
</gene>
<dbReference type="CDD" id="cd02440">
    <property type="entry name" value="AdoMet_MTases"/>
    <property type="match status" value="1"/>
</dbReference>
<keyword evidence="2 4" id="KW-0808">Transferase</keyword>
<evidence type="ECO:0000256" key="2">
    <source>
        <dbReference type="ARBA" id="ARBA00022679"/>
    </source>
</evidence>